<name>A0A1G2L090_9BACT</name>
<dbReference type="EMBL" id="MHQO01000061">
    <property type="protein sequence ID" value="OHA05098.1"/>
    <property type="molecule type" value="Genomic_DNA"/>
</dbReference>
<dbReference type="AlphaFoldDB" id="A0A1G2L090"/>
<keyword evidence="4 8" id="KW-0720">Serine protease</keyword>
<dbReference type="GO" id="GO:0006515">
    <property type="term" value="P:protein quality control for misfolded or incompletely synthesized proteins"/>
    <property type="evidence" value="ECO:0007669"/>
    <property type="project" value="TreeGrafter"/>
</dbReference>
<sequence>MKHSERQYCQIRKAWYNPQQSEVFENRQKEAGMPAKHPTDIPEQLPAIFSQVVCFPERAIQYVIPASVSNVVAVSRSMILLPYFYDEDSTNENSAEFGMVCRVSPTTRNTHPGRSVVSVNVSFRHRCRIERAETIYPENGEPAYKLAYWEKLEDAPVDEETWNSANVPGRLKGLFSLIQEYDDLFSQLLPVFGAPVSHSLFESAQKLLKNTNRSTLARTLDMTANILTSKNRQYAQEILQQVRSRSENPFGFSASIPSLTRELAELIAERSVLARLEKLETLFKADVETIKKAITAIAEVGGRSQSGQSNSWKEQYEQKKNNMPEDAKKEVEKEIDRIGRMNPQSAEYSMAATYLDWALNLPWNDYTVDNEDTREIPRILDQDHHGLPKPKQRVIEFIAAKSFNSGIDNPILCFIGPPGVGKTSLGKSIARALGRKFWRISVGGIHDESEIRGHRRTYVGAEPGRIISTMRRVGKRNPVFMIDEIDKLFGGGAQGSARDAMLEVLDPEQYHNFVDNYLEFGFDLSSILFITTANNIESIPPALRDRMEFIFFPSYNHNEKKHIAREFLIPKQLARHGLTPDSKMFRDGLLEAVTVNITDSVLDVLIGEMTFEAGVRELDRVIGKVMRKVVWKMKNQNSSRQPNVERTDVAAEDGAVWEINERNLSLYIEDAARISKRHALSEDPLPCGVAPIVAVSDTGGSIFYVEAAYRKSEKREIKITGYNPHDEKLGRMLRDSAHKAWDFLFRESGLLNNLGVEEKIYLHITFSNGGIAKDGPSAGISLVLALYSKFTNQPVRHGLVATGENTLALGKILPVGGITNKITTAVRAGAKQFLMPRANEAELADVPEETKNQIEIILCDSMIDALKVAFPNCPRLHDAISNQ</sequence>
<comment type="caution">
    <text evidence="10">The sequence shown here is derived from an EMBL/GenBank/DDBJ whole genome shotgun (WGS) entry which is preliminary data.</text>
</comment>
<dbReference type="GO" id="GO:0004176">
    <property type="term" value="F:ATP-dependent peptidase activity"/>
    <property type="evidence" value="ECO:0007669"/>
    <property type="project" value="UniProtKB-UniRule"/>
</dbReference>
<dbReference type="InterPro" id="IPR027417">
    <property type="entry name" value="P-loop_NTPase"/>
</dbReference>
<dbReference type="CDD" id="cd19500">
    <property type="entry name" value="RecA-like_Lon"/>
    <property type="match status" value="1"/>
</dbReference>
<evidence type="ECO:0000256" key="1">
    <source>
        <dbReference type="ARBA" id="ARBA00022670"/>
    </source>
</evidence>
<dbReference type="Pfam" id="PF05362">
    <property type="entry name" value="Lon_C"/>
    <property type="match status" value="1"/>
</dbReference>
<evidence type="ECO:0000256" key="4">
    <source>
        <dbReference type="ARBA" id="ARBA00022825"/>
    </source>
</evidence>
<proteinExistence type="inferred from homology"/>
<dbReference type="GO" id="GO:0016887">
    <property type="term" value="F:ATP hydrolysis activity"/>
    <property type="evidence" value="ECO:0007669"/>
    <property type="project" value="InterPro"/>
</dbReference>
<feature type="domain" description="Lon proteolytic" evidence="9">
    <location>
        <begin position="684"/>
        <end position="872"/>
    </location>
</feature>
<evidence type="ECO:0000256" key="5">
    <source>
        <dbReference type="ARBA" id="ARBA00022840"/>
    </source>
</evidence>
<dbReference type="InterPro" id="IPR020568">
    <property type="entry name" value="Ribosomal_Su5_D2-typ_SF"/>
</dbReference>
<dbReference type="InterPro" id="IPR027065">
    <property type="entry name" value="Lon_Prtase"/>
</dbReference>
<evidence type="ECO:0000256" key="7">
    <source>
        <dbReference type="ARBA" id="ARBA00066743"/>
    </source>
</evidence>
<dbReference type="Pfam" id="PF22667">
    <property type="entry name" value="Lon_lid"/>
    <property type="match status" value="1"/>
</dbReference>
<dbReference type="PANTHER" id="PTHR43718">
    <property type="entry name" value="LON PROTEASE"/>
    <property type="match status" value="1"/>
</dbReference>
<dbReference type="InterPro" id="IPR054594">
    <property type="entry name" value="Lon_lid"/>
</dbReference>
<dbReference type="PRINTS" id="PR00830">
    <property type="entry name" value="ENDOLAPTASE"/>
</dbReference>
<dbReference type="SUPFAM" id="SSF54211">
    <property type="entry name" value="Ribosomal protein S5 domain 2-like"/>
    <property type="match status" value="1"/>
</dbReference>
<dbReference type="SMART" id="SM00382">
    <property type="entry name" value="AAA"/>
    <property type="match status" value="1"/>
</dbReference>
<comment type="similarity">
    <text evidence="8">Belongs to the peptidase S16 family.</text>
</comment>
<keyword evidence="5" id="KW-0067">ATP-binding</keyword>
<dbReference type="Proteomes" id="UP000177982">
    <property type="component" value="Unassembled WGS sequence"/>
</dbReference>
<dbReference type="InterPro" id="IPR003593">
    <property type="entry name" value="AAA+_ATPase"/>
</dbReference>
<feature type="active site" evidence="8">
    <location>
        <position position="777"/>
    </location>
</feature>
<evidence type="ECO:0000259" key="9">
    <source>
        <dbReference type="PROSITE" id="PS51786"/>
    </source>
</evidence>
<dbReference type="GO" id="GO:0004252">
    <property type="term" value="F:serine-type endopeptidase activity"/>
    <property type="evidence" value="ECO:0007669"/>
    <property type="project" value="UniProtKB-UniRule"/>
</dbReference>
<evidence type="ECO:0000313" key="11">
    <source>
        <dbReference type="Proteomes" id="UP000177982"/>
    </source>
</evidence>
<reference evidence="10 11" key="1">
    <citation type="journal article" date="2016" name="Nat. Commun.">
        <title>Thousands of microbial genomes shed light on interconnected biogeochemical processes in an aquifer system.</title>
        <authorList>
            <person name="Anantharaman K."/>
            <person name="Brown C.T."/>
            <person name="Hug L.A."/>
            <person name="Sharon I."/>
            <person name="Castelle C.J."/>
            <person name="Probst A.J."/>
            <person name="Thomas B.C."/>
            <person name="Singh A."/>
            <person name="Wilkins M.J."/>
            <person name="Karaoz U."/>
            <person name="Brodie E.L."/>
            <person name="Williams K.H."/>
            <person name="Hubbard S.S."/>
            <person name="Banfield J.F."/>
        </authorList>
    </citation>
    <scope>NUCLEOTIDE SEQUENCE [LARGE SCALE GENOMIC DNA]</scope>
</reference>
<feature type="active site" evidence="8">
    <location>
        <position position="821"/>
    </location>
</feature>
<evidence type="ECO:0000256" key="6">
    <source>
        <dbReference type="ARBA" id="ARBA00050665"/>
    </source>
</evidence>
<dbReference type="Gene3D" id="1.20.5.5270">
    <property type="match status" value="1"/>
</dbReference>
<gene>
    <name evidence="10" type="ORF">A2934_05030</name>
</gene>
<evidence type="ECO:0000256" key="3">
    <source>
        <dbReference type="ARBA" id="ARBA00022801"/>
    </source>
</evidence>
<dbReference type="InterPro" id="IPR014721">
    <property type="entry name" value="Ribsml_uS5_D2-typ_fold_subgr"/>
</dbReference>
<dbReference type="Gene3D" id="3.40.50.300">
    <property type="entry name" value="P-loop containing nucleotide triphosphate hydrolases"/>
    <property type="match status" value="1"/>
</dbReference>
<evidence type="ECO:0000313" key="10">
    <source>
        <dbReference type="EMBL" id="OHA05098.1"/>
    </source>
</evidence>
<dbReference type="EC" id="3.4.21.53" evidence="7 8"/>
<dbReference type="Pfam" id="PF00004">
    <property type="entry name" value="AAA"/>
    <property type="match status" value="1"/>
</dbReference>
<dbReference type="PROSITE" id="PS51786">
    <property type="entry name" value="LON_PROTEOLYTIC"/>
    <property type="match status" value="1"/>
</dbReference>
<keyword evidence="2" id="KW-0547">Nucleotide-binding</keyword>
<accession>A0A1G2L090</accession>
<organism evidence="10 11">
    <name type="scientific">Candidatus Sungbacteria bacterium RIFCSPLOWO2_01_FULL_47_10</name>
    <dbReference type="NCBI Taxonomy" id="1802276"/>
    <lineage>
        <taxon>Bacteria</taxon>
        <taxon>Candidatus Sungiibacteriota</taxon>
    </lineage>
</organism>
<dbReference type="InterPro" id="IPR003959">
    <property type="entry name" value="ATPase_AAA_core"/>
</dbReference>
<dbReference type="FunFam" id="3.40.50.300:FF:000021">
    <property type="entry name" value="Lon protease homolog"/>
    <property type="match status" value="1"/>
</dbReference>
<dbReference type="PANTHER" id="PTHR43718:SF2">
    <property type="entry name" value="LON PROTEASE HOMOLOG, MITOCHONDRIAL"/>
    <property type="match status" value="1"/>
</dbReference>
<keyword evidence="1 8" id="KW-0645">Protease</keyword>
<keyword evidence="3 8" id="KW-0378">Hydrolase</keyword>
<dbReference type="SUPFAM" id="SSF52540">
    <property type="entry name" value="P-loop containing nucleoside triphosphate hydrolases"/>
    <property type="match status" value="1"/>
</dbReference>
<evidence type="ECO:0000256" key="2">
    <source>
        <dbReference type="ARBA" id="ARBA00022741"/>
    </source>
</evidence>
<evidence type="ECO:0000256" key="8">
    <source>
        <dbReference type="PROSITE-ProRule" id="PRU01122"/>
    </source>
</evidence>
<dbReference type="Gene3D" id="3.30.230.10">
    <property type="match status" value="1"/>
</dbReference>
<dbReference type="InterPro" id="IPR008269">
    <property type="entry name" value="Lon_proteolytic"/>
</dbReference>
<protein>
    <recommendedName>
        <fullName evidence="7 8">endopeptidase La</fullName>
        <ecNumber evidence="7 8">3.4.21.53</ecNumber>
    </recommendedName>
</protein>
<dbReference type="Gene3D" id="1.10.8.60">
    <property type="match status" value="1"/>
</dbReference>
<dbReference type="GO" id="GO:0005524">
    <property type="term" value="F:ATP binding"/>
    <property type="evidence" value="ECO:0007669"/>
    <property type="project" value="UniProtKB-KW"/>
</dbReference>
<comment type="catalytic activity">
    <reaction evidence="6 8">
        <text>Hydrolysis of proteins in presence of ATP.</text>
        <dbReference type="EC" id="3.4.21.53"/>
    </reaction>
</comment>